<reference evidence="8 9" key="1">
    <citation type="submission" date="2015-09" db="EMBL/GenBank/DDBJ databases">
        <title>Draft genome sequence of Alicyclobacillus ferrooxydans DSM 22381.</title>
        <authorList>
            <person name="Hemp J."/>
        </authorList>
    </citation>
    <scope>NUCLEOTIDE SEQUENCE [LARGE SCALE GENOMIC DNA]</scope>
    <source>
        <strain evidence="8 9">TC-34</strain>
    </source>
</reference>
<dbReference type="Gene3D" id="1.10.760.10">
    <property type="entry name" value="Cytochrome c-like domain"/>
    <property type="match status" value="1"/>
</dbReference>
<protein>
    <recommendedName>
        <fullName evidence="7">Cytochrome c domain-containing protein</fullName>
    </recommendedName>
</protein>
<keyword evidence="6" id="KW-0812">Transmembrane</keyword>
<dbReference type="InterPro" id="IPR019251">
    <property type="entry name" value="DUF2231_TM"/>
</dbReference>
<accession>A0A0P9CXH3</accession>
<sequence>MPPLHPLIIHFPIALFVIAVLFDGITAFTQKTSLLSATKLLYLFGYLGTLAALITGDMLKHQRAAILPHTLLTMHEWLAIAFAVWFTVLLTVRLRRYWEPSKPYAAMAIVGLLLLVAVGHTGGSMAWPSLKSSVAIRSTGNPNTSASTSSTNNTQPTTSGQLTGSANSAASSQNNATSRTDSGNAAGVGRSSSSSSSTSLVQLGQQYFVEDCQSCHSLGVAEQYFGHPKSDWTTVVQTMQSYAGGAIPDNQAQAIIAYVSSQP</sequence>
<organism evidence="8 9">
    <name type="scientific">Alicyclobacillus ferrooxydans</name>
    <dbReference type="NCBI Taxonomy" id="471514"/>
    <lineage>
        <taxon>Bacteria</taxon>
        <taxon>Bacillati</taxon>
        <taxon>Bacillota</taxon>
        <taxon>Bacilli</taxon>
        <taxon>Bacillales</taxon>
        <taxon>Alicyclobacillaceae</taxon>
        <taxon>Alicyclobacillus</taxon>
    </lineage>
</organism>
<name>A0A0P9CXH3_9BACL</name>
<dbReference type="GO" id="GO:0020037">
    <property type="term" value="F:heme binding"/>
    <property type="evidence" value="ECO:0007669"/>
    <property type="project" value="InterPro"/>
</dbReference>
<keyword evidence="6" id="KW-0472">Membrane</keyword>
<evidence type="ECO:0000313" key="8">
    <source>
        <dbReference type="EMBL" id="KPV44458.1"/>
    </source>
</evidence>
<evidence type="ECO:0000256" key="2">
    <source>
        <dbReference type="ARBA" id="ARBA00022723"/>
    </source>
</evidence>
<evidence type="ECO:0000259" key="7">
    <source>
        <dbReference type="PROSITE" id="PS51007"/>
    </source>
</evidence>
<comment type="caution">
    <text evidence="8">The sequence shown here is derived from an EMBL/GenBank/DDBJ whole genome shotgun (WGS) entry which is preliminary data.</text>
</comment>
<keyword evidence="6" id="KW-1133">Transmembrane helix</keyword>
<gene>
    <name evidence="8" type="ORF">AN477_07585</name>
</gene>
<keyword evidence="2 4" id="KW-0479">Metal-binding</keyword>
<dbReference type="Pfam" id="PF09990">
    <property type="entry name" value="DUF2231"/>
    <property type="match status" value="1"/>
</dbReference>
<evidence type="ECO:0000256" key="3">
    <source>
        <dbReference type="ARBA" id="ARBA00023004"/>
    </source>
</evidence>
<keyword evidence="9" id="KW-1185">Reference proteome</keyword>
<dbReference type="GO" id="GO:0009055">
    <property type="term" value="F:electron transfer activity"/>
    <property type="evidence" value="ECO:0007669"/>
    <property type="project" value="InterPro"/>
</dbReference>
<dbReference type="InterPro" id="IPR036909">
    <property type="entry name" value="Cyt_c-like_dom_sf"/>
</dbReference>
<dbReference type="AlphaFoldDB" id="A0A0P9CXH3"/>
<keyword evidence="3 4" id="KW-0408">Iron</keyword>
<dbReference type="EMBL" id="LJCO01000033">
    <property type="protein sequence ID" value="KPV44458.1"/>
    <property type="molecule type" value="Genomic_DNA"/>
</dbReference>
<keyword evidence="1 4" id="KW-0349">Heme</keyword>
<evidence type="ECO:0000256" key="6">
    <source>
        <dbReference type="SAM" id="Phobius"/>
    </source>
</evidence>
<dbReference type="InterPro" id="IPR009056">
    <property type="entry name" value="Cyt_c-like_dom"/>
</dbReference>
<feature type="region of interest" description="Disordered" evidence="5">
    <location>
        <begin position="138"/>
        <end position="197"/>
    </location>
</feature>
<feature type="transmembrane region" description="Helical" evidence="6">
    <location>
        <begin position="71"/>
        <end position="92"/>
    </location>
</feature>
<dbReference type="SUPFAM" id="SSF46626">
    <property type="entry name" value="Cytochrome c"/>
    <property type="match status" value="1"/>
</dbReference>
<dbReference type="Proteomes" id="UP000050482">
    <property type="component" value="Unassembled WGS sequence"/>
</dbReference>
<proteinExistence type="predicted"/>
<dbReference type="PROSITE" id="PS51007">
    <property type="entry name" value="CYTC"/>
    <property type="match status" value="1"/>
</dbReference>
<dbReference type="RefSeq" id="WP_054968558.1">
    <property type="nucleotide sequence ID" value="NZ_LJCO01000033.1"/>
</dbReference>
<dbReference type="PATRIC" id="fig|471514.4.peg.3775"/>
<feature type="domain" description="Cytochrome c" evidence="7">
    <location>
        <begin position="199"/>
        <end position="263"/>
    </location>
</feature>
<feature type="transmembrane region" description="Helical" evidence="6">
    <location>
        <begin position="104"/>
        <end position="127"/>
    </location>
</feature>
<evidence type="ECO:0000256" key="5">
    <source>
        <dbReference type="SAM" id="MobiDB-lite"/>
    </source>
</evidence>
<evidence type="ECO:0000256" key="1">
    <source>
        <dbReference type="ARBA" id="ARBA00022617"/>
    </source>
</evidence>
<evidence type="ECO:0000256" key="4">
    <source>
        <dbReference type="PROSITE-ProRule" id="PRU00433"/>
    </source>
</evidence>
<feature type="transmembrane region" description="Helical" evidence="6">
    <location>
        <begin position="6"/>
        <end position="28"/>
    </location>
</feature>
<evidence type="ECO:0000313" key="9">
    <source>
        <dbReference type="Proteomes" id="UP000050482"/>
    </source>
</evidence>
<feature type="transmembrane region" description="Helical" evidence="6">
    <location>
        <begin position="40"/>
        <end position="59"/>
    </location>
</feature>
<feature type="compositionally biased region" description="Low complexity" evidence="5">
    <location>
        <begin position="138"/>
        <end position="176"/>
    </location>
</feature>
<dbReference type="GO" id="GO:0046872">
    <property type="term" value="F:metal ion binding"/>
    <property type="evidence" value="ECO:0007669"/>
    <property type="project" value="UniProtKB-KW"/>
</dbReference>